<sequence length="192" mass="22521">MSDAAGCHGTINMDMIFKMMDRIRYAKAPSRGSQLPPSATQHLLRLIPPVPCIRNTIHHMQLRILLLYFFVQVHKLKKRYRESSENIDIDELQGDFAGIHFGLSMEFNIKALLTIFIWYHWFYRDIVTPNITSHGVLFMKIEERETYVLTLLMQMDNALIDDWWISQTVSKLWSQYRRKEHQTGKGSMNGSS</sequence>
<dbReference type="AlphaFoldDB" id="A0A4Y7I8M7"/>
<name>A0A4Y7I8M7_PAPSO</name>
<evidence type="ECO:0000313" key="2">
    <source>
        <dbReference type="Proteomes" id="UP000316621"/>
    </source>
</evidence>
<organism evidence="1 2">
    <name type="scientific">Papaver somniferum</name>
    <name type="common">Opium poppy</name>
    <dbReference type="NCBI Taxonomy" id="3469"/>
    <lineage>
        <taxon>Eukaryota</taxon>
        <taxon>Viridiplantae</taxon>
        <taxon>Streptophyta</taxon>
        <taxon>Embryophyta</taxon>
        <taxon>Tracheophyta</taxon>
        <taxon>Spermatophyta</taxon>
        <taxon>Magnoliopsida</taxon>
        <taxon>Ranunculales</taxon>
        <taxon>Papaveraceae</taxon>
        <taxon>Papaveroideae</taxon>
        <taxon>Papaver</taxon>
    </lineage>
</organism>
<evidence type="ECO:0000313" key="1">
    <source>
        <dbReference type="EMBL" id="RZC43759.1"/>
    </source>
</evidence>
<protein>
    <submittedName>
        <fullName evidence="1">Uncharacterized protein</fullName>
    </submittedName>
</protein>
<dbReference type="Proteomes" id="UP000316621">
    <property type="component" value="Chromosome 1"/>
</dbReference>
<reference evidence="1 2" key="1">
    <citation type="journal article" date="2018" name="Science">
        <title>The opium poppy genome and morphinan production.</title>
        <authorList>
            <person name="Guo L."/>
            <person name="Winzer T."/>
            <person name="Yang X."/>
            <person name="Li Y."/>
            <person name="Ning Z."/>
            <person name="He Z."/>
            <person name="Teodor R."/>
            <person name="Lu Y."/>
            <person name="Bowser T.A."/>
            <person name="Graham I.A."/>
            <person name="Ye K."/>
        </authorList>
    </citation>
    <scope>NUCLEOTIDE SEQUENCE [LARGE SCALE GENOMIC DNA]</scope>
    <source>
        <strain evidence="2">cv. HN1</strain>
        <tissue evidence="1">Leaves</tissue>
    </source>
</reference>
<gene>
    <name evidence="1" type="ORF">C5167_036709</name>
</gene>
<accession>A0A4Y7I8M7</accession>
<dbReference type="EMBL" id="CM010715">
    <property type="protein sequence ID" value="RZC43759.1"/>
    <property type="molecule type" value="Genomic_DNA"/>
</dbReference>
<proteinExistence type="predicted"/>
<dbReference type="STRING" id="3469.A0A4Y7I8M7"/>
<keyword evidence="2" id="KW-1185">Reference proteome</keyword>
<dbReference type="Gramene" id="RZC43759">
    <property type="protein sequence ID" value="RZC43759"/>
    <property type="gene ID" value="C5167_036709"/>
</dbReference>